<keyword evidence="1" id="KW-0812">Transmembrane</keyword>
<name>A0A7X9E7B1_UNCKA</name>
<reference evidence="2 3" key="1">
    <citation type="journal article" date="2020" name="Biotechnol. Biofuels">
        <title>New insights from the biogas microbiome by comprehensive genome-resolved metagenomics of nearly 1600 species originating from multiple anaerobic digesters.</title>
        <authorList>
            <person name="Campanaro S."/>
            <person name="Treu L."/>
            <person name="Rodriguez-R L.M."/>
            <person name="Kovalovszki A."/>
            <person name="Ziels R.M."/>
            <person name="Maus I."/>
            <person name="Zhu X."/>
            <person name="Kougias P.G."/>
            <person name="Basile A."/>
            <person name="Luo G."/>
            <person name="Schluter A."/>
            <person name="Konstantinidis K.T."/>
            <person name="Angelidaki I."/>
        </authorList>
    </citation>
    <scope>NUCLEOTIDE SEQUENCE [LARGE SCALE GENOMIC DNA]</scope>
    <source>
        <strain evidence="2">AS27yjCOA_202</strain>
    </source>
</reference>
<dbReference type="Proteomes" id="UP000590542">
    <property type="component" value="Unassembled WGS sequence"/>
</dbReference>
<dbReference type="AlphaFoldDB" id="A0A7X9E7B1"/>
<proteinExistence type="predicted"/>
<sequence length="166" mass="18207">MSIRKKEKRKERNQDGIALVEVIASIGIAVVVITSLVSLSISTLRTSLKSKLLLEGSKIANRELELVRAYRDNSISWEQFISDIRLCDTGCSMFTDGSGITPQATVENADTTEALARSFTATTPEGFQLTPGVDNIARISVSVTWTVGGEIKGTYLYTDLTNWRSE</sequence>
<evidence type="ECO:0000256" key="1">
    <source>
        <dbReference type="SAM" id="Phobius"/>
    </source>
</evidence>
<keyword evidence="1" id="KW-1133">Transmembrane helix</keyword>
<accession>A0A7X9E7B1</accession>
<feature type="transmembrane region" description="Helical" evidence="1">
    <location>
        <begin position="20"/>
        <end position="41"/>
    </location>
</feature>
<evidence type="ECO:0000313" key="2">
    <source>
        <dbReference type="EMBL" id="NMB91601.1"/>
    </source>
</evidence>
<dbReference type="EMBL" id="JAAZNV010000007">
    <property type="protein sequence ID" value="NMB91601.1"/>
    <property type="molecule type" value="Genomic_DNA"/>
</dbReference>
<keyword evidence="1" id="KW-0472">Membrane</keyword>
<evidence type="ECO:0008006" key="4">
    <source>
        <dbReference type="Google" id="ProtNLM"/>
    </source>
</evidence>
<protein>
    <recommendedName>
        <fullName evidence="4">Type II secretion system protein</fullName>
    </recommendedName>
</protein>
<gene>
    <name evidence="2" type="ORF">GYA37_01995</name>
</gene>
<comment type="caution">
    <text evidence="2">The sequence shown here is derived from an EMBL/GenBank/DDBJ whole genome shotgun (WGS) entry which is preliminary data.</text>
</comment>
<evidence type="ECO:0000313" key="3">
    <source>
        <dbReference type="Proteomes" id="UP000590542"/>
    </source>
</evidence>
<organism evidence="2 3">
    <name type="scientific">candidate division WWE3 bacterium</name>
    <dbReference type="NCBI Taxonomy" id="2053526"/>
    <lineage>
        <taxon>Bacteria</taxon>
        <taxon>Katanobacteria</taxon>
    </lineage>
</organism>